<keyword evidence="1" id="KW-0812">Transmembrane</keyword>
<keyword evidence="1" id="KW-1133">Transmembrane helix</keyword>
<gene>
    <name evidence="2" type="ORF">GCM10023186_26660</name>
</gene>
<name>A0ABP8J3M3_9BACT</name>
<proteinExistence type="predicted"/>
<evidence type="ECO:0000313" key="3">
    <source>
        <dbReference type="Proteomes" id="UP001500454"/>
    </source>
</evidence>
<protein>
    <submittedName>
        <fullName evidence="2">Uncharacterized protein</fullName>
    </submittedName>
</protein>
<organism evidence="2 3">
    <name type="scientific">Hymenobacter koreensis</name>
    <dbReference type="NCBI Taxonomy" id="1084523"/>
    <lineage>
        <taxon>Bacteria</taxon>
        <taxon>Pseudomonadati</taxon>
        <taxon>Bacteroidota</taxon>
        <taxon>Cytophagia</taxon>
        <taxon>Cytophagales</taxon>
        <taxon>Hymenobacteraceae</taxon>
        <taxon>Hymenobacter</taxon>
    </lineage>
</organism>
<keyword evidence="1" id="KW-0472">Membrane</keyword>
<evidence type="ECO:0000313" key="2">
    <source>
        <dbReference type="EMBL" id="GAA4384431.1"/>
    </source>
</evidence>
<evidence type="ECO:0000256" key="1">
    <source>
        <dbReference type="SAM" id="Phobius"/>
    </source>
</evidence>
<sequence length="67" mass="7726">MSLITLLIICFFLTVLSALLTTYIAQGKPFWRWFIIGMLLPYVSIFVAMIVVYREHKAAESRGETLE</sequence>
<dbReference type="RefSeq" id="WP_345224961.1">
    <property type="nucleotide sequence ID" value="NZ_BAABHA010000008.1"/>
</dbReference>
<comment type="caution">
    <text evidence="2">The sequence shown here is derived from an EMBL/GenBank/DDBJ whole genome shotgun (WGS) entry which is preliminary data.</text>
</comment>
<dbReference type="Proteomes" id="UP001500454">
    <property type="component" value="Unassembled WGS sequence"/>
</dbReference>
<feature type="transmembrane region" description="Helical" evidence="1">
    <location>
        <begin position="33"/>
        <end position="53"/>
    </location>
</feature>
<accession>A0ABP8J3M3</accession>
<dbReference type="EMBL" id="BAABHA010000008">
    <property type="protein sequence ID" value="GAA4384431.1"/>
    <property type="molecule type" value="Genomic_DNA"/>
</dbReference>
<keyword evidence="3" id="KW-1185">Reference proteome</keyword>
<reference evidence="3" key="1">
    <citation type="journal article" date="2019" name="Int. J. Syst. Evol. Microbiol.">
        <title>The Global Catalogue of Microorganisms (GCM) 10K type strain sequencing project: providing services to taxonomists for standard genome sequencing and annotation.</title>
        <authorList>
            <consortium name="The Broad Institute Genomics Platform"/>
            <consortium name="The Broad Institute Genome Sequencing Center for Infectious Disease"/>
            <person name="Wu L."/>
            <person name="Ma J."/>
        </authorList>
    </citation>
    <scope>NUCLEOTIDE SEQUENCE [LARGE SCALE GENOMIC DNA]</scope>
    <source>
        <strain evidence="3">JCM 17924</strain>
    </source>
</reference>